<evidence type="ECO:0000259" key="5">
    <source>
        <dbReference type="Pfam" id="PF00117"/>
    </source>
</evidence>
<dbReference type="InterPro" id="IPR006221">
    <property type="entry name" value="TrpG/PapA_dom"/>
</dbReference>
<dbReference type="OrthoDB" id="64220at2759"/>
<accession>L1JJ67</accession>
<evidence type="ECO:0000256" key="2">
    <source>
        <dbReference type="ARBA" id="ARBA00012266"/>
    </source>
</evidence>
<reference evidence="8" key="2">
    <citation type="submission" date="2012-11" db="EMBL/GenBank/DDBJ databases">
        <authorList>
            <person name="Kuo A."/>
            <person name="Curtis B.A."/>
            <person name="Tanifuji G."/>
            <person name="Burki F."/>
            <person name="Gruber A."/>
            <person name="Irimia M."/>
            <person name="Maruyama S."/>
            <person name="Arias M.C."/>
            <person name="Ball S.G."/>
            <person name="Gile G.H."/>
            <person name="Hirakawa Y."/>
            <person name="Hopkins J.F."/>
            <person name="Rensing S.A."/>
            <person name="Schmutz J."/>
            <person name="Symeonidi A."/>
            <person name="Elias M."/>
            <person name="Eveleigh R.J."/>
            <person name="Herman E.K."/>
            <person name="Klute M.J."/>
            <person name="Nakayama T."/>
            <person name="Obornik M."/>
            <person name="Reyes-Prieto A."/>
            <person name="Armbrust E.V."/>
            <person name="Aves S.J."/>
            <person name="Beiko R.G."/>
            <person name="Coutinho P."/>
            <person name="Dacks J.B."/>
            <person name="Durnford D.G."/>
            <person name="Fast N.M."/>
            <person name="Green B.R."/>
            <person name="Grisdale C."/>
            <person name="Hempe F."/>
            <person name="Henrissat B."/>
            <person name="Hoppner M.P."/>
            <person name="Ishida K.-I."/>
            <person name="Kim E."/>
            <person name="Koreny L."/>
            <person name="Kroth P.G."/>
            <person name="Liu Y."/>
            <person name="Malik S.-B."/>
            <person name="Maier U.G."/>
            <person name="McRose D."/>
            <person name="Mock T."/>
            <person name="Neilson J.A."/>
            <person name="Onodera N.T."/>
            <person name="Poole A.M."/>
            <person name="Pritham E.J."/>
            <person name="Richards T.A."/>
            <person name="Rocap G."/>
            <person name="Roy S.W."/>
            <person name="Sarai C."/>
            <person name="Schaack S."/>
            <person name="Shirato S."/>
            <person name="Slamovits C.H."/>
            <person name="Spencer D.F."/>
            <person name="Suzuki S."/>
            <person name="Worden A.Z."/>
            <person name="Zauner S."/>
            <person name="Barry K."/>
            <person name="Bell C."/>
            <person name="Bharti A.K."/>
            <person name="Crow J.A."/>
            <person name="Grimwood J."/>
            <person name="Kramer R."/>
            <person name="Lindquist E."/>
            <person name="Lucas S."/>
            <person name="Salamov A."/>
            <person name="McFadden G.I."/>
            <person name="Lane C.E."/>
            <person name="Keeling P.J."/>
            <person name="Gray M.W."/>
            <person name="Grigoriev I.V."/>
            <person name="Archibald J.M."/>
        </authorList>
    </citation>
    <scope>NUCLEOTIDE SEQUENCE</scope>
    <source>
        <strain evidence="8">CCMP2712</strain>
    </source>
</reference>
<dbReference type="EC" id="4.1.3.27" evidence="2"/>
<dbReference type="CDD" id="cd01743">
    <property type="entry name" value="GATase1_Anthranilate_Synthase"/>
    <property type="match status" value="1"/>
</dbReference>
<keyword evidence="3" id="KW-0822">Tryptophan biosynthesis</keyword>
<sequence>MSTRSEANQHLPCLPCLIVDNYDSYTHNLFQLCWTVSGVQPIVIKNDDYEAFQTLSASKSFSSIILSPGPGRPDKQEDFGLCMNVLKDPPVPVLGVCLGFQGLGHAYGMQVNRAPGGAVHGRTSKIFHNNSLLFRDIPQGSSVVRYHSLALCRADGSKEPFPVDLEEVAWTADGIIMGIRHRKLPLWGVQFHPESICSECGEKLLKNFLE</sequence>
<feature type="non-terminal residue" evidence="6">
    <location>
        <position position="210"/>
    </location>
</feature>
<dbReference type="InterPro" id="IPR029062">
    <property type="entry name" value="Class_I_gatase-like"/>
</dbReference>
<evidence type="ECO:0000256" key="1">
    <source>
        <dbReference type="ARBA" id="ARBA00004873"/>
    </source>
</evidence>
<dbReference type="EMBL" id="JH992987">
    <property type="protein sequence ID" value="EKX48135.1"/>
    <property type="molecule type" value="Genomic_DNA"/>
</dbReference>
<keyword evidence="3" id="KW-0028">Amino-acid biosynthesis</keyword>
<dbReference type="HOGENOM" id="CLU_014340_1_2_1"/>
<reference evidence="6 8" key="1">
    <citation type="journal article" date="2012" name="Nature">
        <title>Algal genomes reveal evolutionary mosaicism and the fate of nucleomorphs.</title>
        <authorList>
            <consortium name="DOE Joint Genome Institute"/>
            <person name="Curtis B.A."/>
            <person name="Tanifuji G."/>
            <person name="Burki F."/>
            <person name="Gruber A."/>
            <person name="Irimia M."/>
            <person name="Maruyama S."/>
            <person name="Arias M.C."/>
            <person name="Ball S.G."/>
            <person name="Gile G.H."/>
            <person name="Hirakawa Y."/>
            <person name="Hopkins J.F."/>
            <person name="Kuo A."/>
            <person name="Rensing S.A."/>
            <person name="Schmutz J."/>
            <person name="Symeonidi A."/>
            <person name="Elias M."/>
            <person name="Eveleigh R.J."/>
            <person name="Herman E.K."/>
            <person name="Klute M.J."/>
            <person name="Nakayama T."/>
            <person name="Obornik M."/>
            <person name="Reyes-Prieto A."/>
            <person name="Armbrust E.V."/>
            <person name="Aves S.J."/>
            <person name="Beiko R.G."/>
            <person name="Coutinho P."/>
            <person name="Dacks J.B."/>
            <person name="Durnford D.G."/>
            <person name="Fast N.M."/>
            <person name="Green B.R."/>
            <person name="Grisdale C.J."/>
            <person name="Hempel F."/>
            <person name="Henrissat B."/>
            <person name="Hoppner M.P."/>
            <person name="Ishida K."/>
            <person name="Kim E."/>
            <person name="Koreny L."/>
            <person name="Kroth P.G."/>
            <person name="Liu Y."/>
            <person name="Malik S.B."/>
            <person name="Maier U.G."/>
            <person name="McRose D."/>
            <person name="Mock T."/>
            <person name="Neilson J.A."/>
            <person name="Onodera N.T."/>
            <person name="Poole A.M."/>
            <person name="Pritham E.J."/>
            <person name="Richards T.A."/>
            <person name="Rocap G."/>
            <person name="Roy S.W."/>
            <person name="Sarai C."/>
            <person name="Schaack S."/>
            <person name="Shirato S."/>
            <person name="Slamovits C.H."/>
            <person name="Spencer D.F."/>
            <person name="Suzuki S."/>
            <person name="Worden A.Z."/>
            <person name="Zauner S."/>
            <person name="Barry K."/>
            <person name="Bell C."/>
            <person name="Bharti A.K."/>
            <person name="Crow J.A."/>
            <person name="Grimwood J."/>
            <person name="Kramer R."/>
            <person name="Lindquist E."/>
            <person name="Lucas S."/>
            <person name="Salamov A."/>
            <person name="McFadden G.I."/>
            <person name="Lane C.E."/>
            <person name="Keeling P.J."/>
            <person name="Gray M.W."/>
            <person name="Grigoriev I.V."/>
            <person name="Archibald J.M."/>
        </authorList>
    </citation>
    <scope>NUCLEOTIDE SEQUENCE</scope>
    <source>
        <strain evidence="6 8">CCMP2712</strain>
    </source>
</reference>
<dbReference type="GO" id="GO:0000162">
    <property type="term" value="P:L-tryptophan biosynthetic process"/>
    <property type="evidence" value="ECO:0007669"/>
    <property type="project" value="UniProtKB-KW"/>
</dbReference>
<evidence type="ECO:0000313" key="6">
    <source>
        <dbReference type="EMBL" id="EKX48135.1"/>
    </source>
</evidence>
<comment type="pathway">
    <text evidence="1">Amino-acid biosynthesis; L-tryptophan biosynthesis; L-tryptophan from chorismate: step 1/5.</text>
</comment>
<evidence type="ECO:0000313" key="7">
    <source>
        <dbReference type="EnsemblProtists" id="EKX48135"/>
    </source>
</evidence>
<keyword evidence="3" id="KW-0057">Aromatic amino acid biosynthesis</keyword>
<dbReference type="PRINTS" id="PR00097">
    <property type="entry name" value="ANTSNTHASEII"/>
</dbReference>
<dbReference type="GO" id="GO:0004049">
    <property type="term" value="F:anthranilate synthase activity"/>
    <property type="evidence" value="ECO:0007669"/>
    <property type="project" value="UniProtKB-EC"/>
</dbReference>
<dbReference type="SUPFAM" id="SSF52317">
    <property type="entry name" value="Class I glutamine amidotransferase-like"/>
    <property type="match status" value="1"/>
</dbReference>
<dbReference type="RefSeq" id="XP_005835115.1">
    <property type="nucleotide sequence ID" value="XM_005835058.1"/>
</dbReference>
<dbReference type="PaxDb" id="55529-EKX48135"/>
<dbReference type="eggNOG" id="KOG1224">
    <property type="taxonomic scope" value="Eukaryota"/>
</dbReference>
<dbReference type="AlphaFoldDB" id="L1JJ67"/>
<gene>
    <name evidence="6" type="ORF">GUITHDRAFT_69099</name>
</gene>
<dbReference type="Proteomes" id="UP000011087">
    <property type="component" value="Unassembled WGS sequence"/>
</dbReference>
<keyword evidence="4" id="KW-0315">Glutamine amidotransferase</keyword>
<organism evidence="6">
    <name type="scientific">Guillardia theta (strain CCMP2712)</name>
    <name type="common">Cryptophyte</name>
    <dbReference type="NCBI Taxonomy" id="905079"/>
    <lineage>
        <taxon>Eukaryota</taxon>
        <taxon>Cryptophyceae</taxon>
        <taxon>Pyrenomonadales</taxon>
        <taxon>Geminigeraceae</taxon>
        <taxon>Guillardia</taxon>
    </lineage>
</organism>
<reference evidence="7" key="3">
    <citation type="submission" date="2015-06" db="UniProtKB">
        <authorList>
            <consortium name="EnsemblProtists"/>
        </authorList>
    </citation>
    <scope>IDENTIFICATION</scope>
</reference>
<protein>
    <recommendedName>
        <fullName evidence="2">anthranilate synthase</fullName>
        <ecNumber evidence="2">4.1.3.27</ecNumber>
    </recommendedName>
</protein>
<dbReference type="Pfam" id="PF00117">
    <property type="entry name" value="GATase"/>
    <property type="match status" value="1"/>
</dbReference>
<dbReference type="STRING" id="905079.L1JJ67"/>
<proteinExistence type="predicted"/>
<dbReference type="KEGG" id="gtt:GUITHDRAFT_69099"/>
<evidence type="ECO:0000256" key="3">
    <source>
        <dbReference type="ARBA" id="ARBA00022822"/>
    </source>
</evidence>
<dbReference type="PANTHER" id="PTHR43418:SF4">
    <property type="entry name" value="MULTIFUNCTIONAL TRYPTOPHAN BIOSYNTHESIS PROTEIN"/>
    <property type="match status" value="1"/>
</dbReference>
<feature type="domain" description="Glutamine amidotransferase" evidence="5">
    <location>
        <begin position="17"/>
        <end position="209"/>
    </location>
</feature>
<evidence type="ECO:0000256" key="4">
    <source>
        <dbReference type="ARBA" id="ARBA00022962"/>
    </source>
</evidence>
<dbReference type="Gene3D" id="3.40.50.880">
    <property type="match status" value="1"/>
</dbReference>
<evidence type="ECO:0000313" key="8">
    <source>
        <dbReference type="Proteomes" id="UP000011087"/>
    </source>
</evidence>
<dbReference type="InterPro" id="IPR017926">
    <property type="entry name" value="GATASE"/>
</dbReference>
<name>L1JJ67_GUITC</name>
<dbReference type="OMA" id="YEVAVYQ"/>
<dbReference type="NCBIfam" id="TIGR00566">
    <property type="entry name" value="trpG_papA"/>
    <property type="match status" value="1"/>
</dbReference>
<dbReference type="PANTHER" id="PTHR43418">
    <property type="entry name" value="MULTIFUNCTIONAL TRYPTOPHAN BIOSYNTHESIS PROTEIN-RELATED"/>
    <property type="match status" value="1"/>
</dbReference>
<dbReference type="PRINTS" id="PR00099">
    <property type="entry name" value="CPSGATASE"/>
</dbReference>
<dbReference type="GO" id="GO:0005829">
    <property type="term" value="C:cytosol"/>
    <property type="evidence" value="ECO:0007669"/>
    <property type="project" value="TreeGrafter"/>
</dbReference>
<dbReference type="InterPro" id="IPR050472">
    <property type="entry name" value="Anth_synth/Amidotransfase"/>
</dbReference>
<dbReference type="GeneID" id="17304818"/>
<dbReference type="PROSITE" id="PS51273">
    <property type="entry name" value="GATASE_TYPE_1"/>
    <property type="match status" value="1"/>
</dbReference>
<dbReference type="PRINTS" id="PR00096">
    <property type="entry name" value="GATASE"/>
</dbReference>
<dbReference type="EnsemblProtists" id="EKX48135">
    <property type="protein sequence ID" value="EKX48135"/>
    <property type="gene ID" value="GUITHDRAFT_69099"/>
</dbReference>
<keyword evidence="8" id="KW-1185">Reference proteome</keyword>